<dbReference type="InterPro" id="IPR036890">
    <property type="entry name" value="HATPase_C_sf"/>
</dbReference>
<protein>
    <submittedName>
        <fullName evidence="3">Anti-sigma regulatory factor</fullName>
    </submittedName>
</protein>
<evidence type="ECO:0000313" key="4">
    <source>
        <dbReference type="Proteomes" id="UP000216024"/>
    </source>
</evidence>
<keyword evidence="1" id="KW-0723">Serine/threonine-protein kinase</keyword>
<keyword evidence="4" id="KW-1185">Reference proteome</keyword>
<feature type="domain" description="Histidine kinase/HSP90-like ATPase" evidence="2">
    <location>
        <begin position="27"/>
        <end position="123"/>
    </location>
</feature>
<comment type="caution">
    <text evidence="3">The sequence shown here is derived from an EMBL/GenBank/DDBJ whole genome shotgun (WGS) entry which is preliminary data.</text>
</comment>
<keyword evidence="1" id="KW-0418">Kinase</keyword>
<accession>A0A267MJD6</accession>
<reference evidence="3 4" key="1">
    <citation type="submission" date="2017-06" db="EMBL/GenBank/DDBJ databases">
        <title>Draft genome sequence of anaerobic fermentative bacterium Anaeromicrobium sediminis DY2726D isolated from West Pacific Ocean sediments.</title>
        <authorList>
            <person name="Zeng X."/>
        </authorList>
    </citation>
    <scope>NUCLEOTIDE SEQUENCE [LARGE SCALE GENOMIC DNA]</scope>
    <source>
        <strain evidence="3 4">DY2726D</strain>
    </source>
</reference>
<dbReference type="SUPFAM" id="SSF55874">
    <property type="entry name" value="ATPase domain of HSP90 chaperone/DNA topoisomerase II/histidine kinase"/>
    <property type="match status" value="1"/>
</dbReference>
<sequence length="127" mass="14987">MKKREFVLYDLTQYKKIIEEVIRDLNASEYYFDIKLILTEALTNAYKHGNKSNNKKSIYLRYFYNNNELKFEIEDSGSNQKNITIPNEISDENLLDGSGRGLFLIKSMADNVEYKGNMLIIQKYLCY</sequence>
<dbReference type="OrthoDB" id="2620581at2"/>
<organism evidence="3 4">
    <name type="scientific">Anaeromicrobium sediminis</name>
    <dbReference type="NCBI Taxonomy" id="1478221"/>
    <lineage>
        <taxon>Bacteria</taxon>
        <taxon>Bacillati</taxon>
        <taxon>Bacillota</taxon>
        <taxon>Clostridia</taxon>
        <taxon>Peptostreptococcales</taxon>
        <taxon>Thermotaleaceae</taxon>
        <taxon>Anaeromicrobium</taxon>
    </lineage>
</organism>
<dbReference type="CDD" id="cd16936">
    <property type="entry name" value="HATPase_RsbW-like"/>
    <property type="match status" value="1"/>
</dbReference>
<dbReference type="Gene3D" id="3.30.565.10">
    <property type="entry name" value="Histidine kinase-like ATPase, C-terminal domain"/>
    <property type="match status" value="1"/>
</dbReference>
<dbReference type="PANTHER" id="PTHR35526">
    <property type="entry name" value="ANTI-SIGMA-F FACTOR RSBW-RELATED"/>
    <property type="match status" value="1"/>
</dbReference>
<proteinExistence type="predicted"/>
<dbReference type="Proteomes" id="UP000216024">
    <property type="component" value="Unassembled WGS sequence"/>
</dbReference>
<dbReference type="RefSeq" id="WP_095133495.1">
    <property type="nucleotide sequence ID" value="NZ_NIBG01000007.1"/>
</dbReference>
<gene>
    <name evidence="3" type="ORF">CCE28_09975</name>
</gene>
<dbReference type="AlphaFoldDB" id="A0A267MJD6"/>
<evidence type="ECO:0000259" key="2">
    <source>
        <dbReference type="Pfam" id="PF13581"/>
    </source>
</evidence>
<dbReference type="EMBL" id="NIBG01000007">
    <property type="protein sequence ID" value="PAB59532.1"/>
    <property type="molecule type" value="Genomic_DNA"/>
</dbReference>
<dbReference type="GO" id="GO:0004674">
    <property type="term" value="F:protein serine/threonine kinase activity"/>
    <property type="evidence" value="ECO:0007669"/>
    <property type="project" value="UniProtKB-KW"/>
</dbReference>
<dbReference type="InterPro" id="IPR050267">
    <property type="entry name" value="Anti-sigma-factor_SerPK"/>
</dbReference>
<evidence type="ECO:0000256" key="1">
    <source>
        <dbReference type="ARBA" id="ARBA00022527"/>
    </source>
</evidence>
<dbReference type="Pfam" id="PF13581">
    <property type="entry name" value="HATPase_c_2"/>
    <property type="match status" value="1"/>
</dbReference>
<name>A0A267MJD6_9FIRM</name>
<dbReference type="PANTHER" id="PTHR35526:SF3">
    <property type="entry name" value="ANTI-SIGMA-F FACTOR RSBW"/>
    <property type="match status" value="1"/>
</dbReference>
<keyword evidence="1" id="KW-0808">Transferase</keyword>
<dbReference type="InterPro" id="IPR003594">
    <property type="entry name" value="HATPase_dom"/>
</dbReference>
<evidence type="ECO:0000313" key="3">
    <source>
        <dbReference type="EMBL" id="PAB59532.1"/>
    </source>
</evidence>